<reference evidence="3 4" key="1">
    <citation type="submission" date="2024-06" db="EMBL/GenBank/DDBJ databases">
        <authorList>
            <person name="Kaempfer P."/>
            <person name="Viver T."/>
        </authorList>
    </citation>
    <scope>NUCLEOTIDE SEQUENCE [LARGE SCALE GENOMIC DNA]</scope>
    <source>
        <strain evidence="3 4">ST-119</strain>
    </source>
</reference>
<keyword evidence="4" id="KW-1185">Reference proteome</keyword>
<dbReference type="Proteomes" id="UP001629156">
    <property type="component" value="Unassembled WGS sequence"/>
</dbReference>
<dbReference type="Pfam" id="PF10988">
    <property type="entry name" value="DUF2807"/>
    <property type="match status" value="1"/>
</dbReference>
<organism evidence="3 4">
    <name type="scientific">Flavobacterium rhizosphaerae</name>
    <dbReference type="NCBI Taxonomy" id="3163298"/>
    <lineage>
        <taxon>Bacteria</taxon>
        <taxon>Pseudomonadati</taxon>
        <taxon>Bacteroidota</taxon>
        <taxon>Flavobacteriia</taxon>
        <taxon>Flavobacteriales</taxon>
        <taxon>Flavobacteriaceae</taxon>
        <taxon>Flavobacterium</taxon>
    </lineage>
</organism>
<dbReference type="EMBL" id="JBELPZ010000013">
    <property type="protein sequence ID" value="MFL9845170.1"/>
    <property type="molecule type" value="Genomic_DNA"/>
</dbReference>
<accession>A0ABW8YYU8</accession>
<proteinExistence type="predicted"/>
<evidence type="ECO:0000313" key="4">
    <source>
        <dbReference type="Proteomes" id="UP001629156"/>
    </source>
</evidence>
<feature type="chain" id="PRO_5045105942" evidence="1">
    <location>
        <begin position="19"/>
        <end position="216"/>
    </location>
</feature>
<keyword evidence="1" id="KW-0732">Signal</keyword>
<feature type="domain" description="Putative auto-transporter adhesin head GIN" evidence="2">
    <location>
        <begin position="26"/>
        <end position="199"/>
    </location>
</feature>
<evidence type="ECO:0000256" key="1">
    <source>
        <dbReference type="SAM" id="SignalP"/>
    </source>
</evidence>
<dbReference type="RefSeq" id="WP_408085440.1">
    <property type="nucleotide sequence ID" value="NZ_JBELPZ010000013.1"/>
</dbReference>
<sequence>MKTLFTAAALAAFCLINAQQTIGIKPFKSISVGPDMNITMIKSNQNKVVINDADDDNDELQVVDNGESLTLNGDGTATVYYTEDLENITVAPDSNFSCNDEIKSNSLNLTAASDAIVTLAVNVKTLNTTANSDAVVTLIGKAKRHVANYSSDAVLNAKELETQDTIITLSSDAGAAITVKNTVDATVNSDAALTIYGNPGKVKQSKGEDAEITIVK</sequence>
<dbReference type="Gene3D" id="2.160.20.120">
    <property type="match status" value="1"/>
</dbReference>
<gene>
    <name evidence="3" type="ORF">ABS766_12145</name>
</gene>
<name>A0ABW8YYU8_9FLAO</name>
<evidence type="ECO:0000313" key="3">
    <source>
        <dbReference type="EMBL" id="MFL9845170.1"/>
    </source>
</evidence>
<protein>
    <submittedName>
        <fullName evidence="3">DUF2807 domain-containing protein</fullName>
    </submittedName>
</protein>
<evidence type="ECO:0000259" key="2">
    <source>
        <dbReference type="Pfam" id="PF10988"/>
    </source>
</evidence>
<comment type="caution">
    <text evidence="3">The sequence shown here is derived from an EMBL/GenBank/DDBJ whole genome shotgun (WGS) entry which is preliminary data.</text>
</comment>
<dbReference type="InterPro" id="IPR021255">
    <property type="entry name" value="DUF2807"/>
</dbReference>
<feature type="signal peptide" evidence="1">
    <location>
        <begin position="1"/>
        <end position="18"/>
    </location>
</feature>